<evidence type="ECO:0000256" key="1">
    <source>
        <dbReference type="ARBA" id="ARBA00003041"/>
    </source>
</evidence>
<protein>
    <submittedName>
        <fullName evidence="8">Flagellar assembly protein FliH</fullName>
    </submittedName>
</protein>
<sequence>MYRVIKSHHVDVEETVTIPSYEEELSEIEEDDDIYEEDIQEVAIAEAIKYKMNIEKEAYEILQDAKIQSQIIVEEAETAGATIKKEAQRFSEELRISKSKEGYEEGFQKGYKESMQKYNDLITSAQHILNEAEGYKESVSLSMESEIIQLVISSVEKITKKLLDEKDEIVINIIKHSLEAMNFRDSLTLKVSSEDFDSISFAKDKILAMFPGIKNIDIRIMDAYRKGDLEIESESGIVNPSVSYQIKKLKEEFSKITSDDEVIL</sequence>
<keyword evidence="5" id="KW-0653">Protein transport</keyword>
<evidence type="ECO:0000313" key="9">
    <source>
        <dbReference type="Proteomes" id="UP001314903"/>
    </source>
</evidence>
<comment type="function">
    <text evidence="1">Needed for flagellar regrowth and assembly.</text>
</comment>
<keyword evidence="4" id="KW-1005">Bacterial flagellum biogenesis</keyword>
<evidence type="ECO:0000256" key="6">
    <source>
        <dbReference type="ARBA" id="ARBA00023225"/>
    </source>
</evidence>
<keyword evidence="3" id="KW-0813">Transport</keyword>
<dbReference type="InterPro" id="IPR018035">
    <property type="entry name" value="Flagellar_FliH/T3SS_HrpE"/>
</dbReference>
<name>A0ABS4KF54_9FIRM</name>
<evidence type="ECO:0000256" key="2">
    <source>
        <dbReference type="ARBA" id="ARBA00006602"/>
    </source>
</evidence>
<keyword evidence="8" id="KW-0282">Flagellum</keyword>
<reference evidence="8 9" key="1">
    <citation type="submission" date="2021-03" db="EMBL/GenBank/DDBJ databases">
        <title>Genomic Encyclopedia of Type Strains, Phase IV (KMG-IV): sequencing the most valuable type-strain genomes for metagenomic binning, comparative biology and taxonomic classification.</title>
        <authorList>
            <person name="Goeker M."/>
        </authorList>
    </citation>
    <scope>NUCLEOTIDE SEQUENCE [LARGE SCALE GENOMIC DNA]</scope>
    <source>
        <strain evidence="8 9">DSM 27512</strain>
    </source>
</reference>
<keyword evidence="9" id="KW-1185">Reference proteome</keyword>
<comment type="similarity">
    <text evidence="2">Belongs to the FliH family.</text>
</comment>
<dbReference type="Proteomes" id="UP001314903">
    <property type="component" value="Unassembled WGS sequence"/>
</dbReference>
<feature type="domain" description="Flagellar assembly protein FliH/Type III secretion system HrpE" evidence="7">
    <location>
        <begin position="122"/>
        <end position="249"/>
    </location>
</feature>
<evidence type="ECO:0000259" key="7">
    <source>
        <dbReference type="Pfam" id="PF02108"/>
    </source>
</evidence>
<dbReference type="Pfam" id="PF02108">
    <property type="entry name" value="FliH"/>
    <property type="match status" value="1"/>
</dbReference>
<dbReference type="PANTHER" id="PTHR34982:SF1">
    <property type="entry name" value="FLAGELLAR ASSEMBLY PROTEIN FLIH"/>
    <property type="match status" value="1"/>
</dbReference>
<evidence type="ECO:0000256" key="3">
    <source>
        <dbReference type="ARBA" id="ARBA00022448"/>
    </source>
</evidence>
<evidence type="ECO:0000256" key="4">
    <source>
        <dbReference type="ARBA" id="ARBA00022795"/>
    </source>
</evidence>
<keyword evidence="8" id="KW-0969">Cilium</keyword>
<evidence type="ECO:0000313" key="8">
    <source>
        <dbReference type="EMBL" id="MBP2026396.1"/>
    </source>
</evidence>
<dbReference type="RefSeq" id="WP_209658393.1">
    <property type="nucleotide sequence ID" value="NZ_JAGGLI010000001.1"/>
</dbReference>
<comment type="caution">
    <text evidence="8">The sequence shown here is derived from an EMBL/GenBank/DDBJ whole genome shotgun (WGS) entry which is preliminary data.</text>
</comment>
<accession>A0ABS4KF54</accession>
<dbReference type="InterPro" id="IPR051472">
    <property type="entry name" value="T3SS_Stator/FliH"/>
</dbReference>
<dbReference type="EMBL" id="JAGGLI010000001">
    <property type="protein sequence ID" value="MBP2026396.1"/>
    <property type="molecule type" value="Genomic_DNA"/>
</dbReference>
<organism evidence="8 9">
    <name type="scientific">Acetoanaerobium pronyense</name>
    <dbReference type="NCBI Taxonomy" id="1482736"/>
    <lineage>
        <taxon>Bacteria</taxon>
        <taxon>Bacillati</taxon>
        <taxon>Bacillota</taxon>
        <taxon>Clostridia</taxon>
        <taxon>Peptostreptococcales</taxon>
        <taxon>Filifactoraceae</taxon>
        <taxon>Acetoanaerobium</taxon>
    </lineage>
</organism>
<keyword evidence="6" id="KW-1006">Bacterial flagellum protein export</keyword>
<proteinExistence type="inferred from homology"/>
<evidence type="ECO:0000256" key="5">
    <source>
        <dbReference type="ARBA" id="ARBA00022927"/>
    </source>
</evidence>
<dbReference type="PANTHER" id="PTHR34982">
    <property type="entry name" value="YOP PROTEINS TRANSLOCATION PROTEIN L"/>
    <property type="match status" value="1"/>
</dbReference>
<keyword evidence="8" id="KW-0966">Cell projection</keyword>
<gene>
    <name evidence="8" type="ORF">J2Z35_000185</name>
</gene>